<reference evidence="2" key="1">
    <citation type="submission" date="2021-01" db="EMBL/GenBank/DDBJ databases">
        <authorList>
            <consortium name="Genoscope - CEA"/>
            <person name="William W."/>
        </authorList>
    </citation>
    <scope>NUCLEOTIDE SEQUENCE</scope>
</reference>
<dbReference type="Proteomes" id="UP000692954">
    <property type="component" value="Unassembled WGS sequence"/>
</dbReference>
<evidence type="ECO:0000313" key="2">
    <source>
        <dbReference type="EMBL" id="CAD8079496.1"/>
    </source>
</evidence>
<keyword evidence="3" id="KW-1185">Reference proteome</keyword>
<proteinExistence type="predicted"/>
<name>A0A8S1MR50_9CILI</name>
<protein>
    <submittedName>
        <fullName evidence="2">Uncharacterized protein</fullName>
    </submittedName>
</protein>
<dbReference type="EMBL" id="CAJJDN010000039">
    <property type="protein sequence ID" value="CAD8079496.1"/>
    <property type="molecule type" value="Genomic_DNA"/>
</dbReference>
<dbReference type="AlphaFoldDB" id="A0A8S1MR50"/>
<keyword evidence="1" id="KW-0812">Transmembrane</keyword>
<comment type="caution">
    <text evidence="2">The sequence shown here is derived from an EMBL/GenBank/DDBJ whole genome shotgun (WGS) entry which is preliminary data.</text>
</comment>
<feature type="transmembrane region" description="Helical" evidence="1">
    <location>
        <begin position="29"/>
        <end position="53"/>
    </location>
</feature>
<accession>A0A8S1MR50</accession>
<gene>
    <name evidence="2" type="ORF">PSON_ATCC_30995.1.T0390142</name>
</gene>
<evidence type="ECO:0000313" key="3">
    <source>
        <dbReference type="Proteomes" id="UP000692954"/>
    </source>
</evidence>
<organism evidence="2 3">
    <name type="scientific">Paramecium sonneborni</name>
    <dbReference type="NCBI Taxonomy" id="65129"/>
    <lineage>
        <taxon>Eukaryota</taxon>
        <taxon>Sar</taxon>
        <taxon>Alveolata</taxon>
        <taxon>Ciliophora</taxon>
        <taxon>Intramacronucleata</taxon>
        <taxon>Oligohymenophorea</taxon>
        <taxon>Peniculida</taxon>
        <taxon>Parameciidae</taxon>
        <taxon>Paramecium</taxon>
    </lineage>
</organism>
<keyword evidence="1" id="KW-1133">Transmembrane helix</keyword>
<evidence type="ECO:0000256" key="1">
    <source>
        <dbReference type="SAM" id="Phobius"/>
    </source>
</evidence>
<sequence>MKNLKTYSQSSNTIVQIRKTLKNMVQSQLGMLLLLILMMVVINNILVIPLISFNKLQIQKMKTFQT</sequence>
<keyword evidence="1" id="KW-0472">Membrane</keyword>